<dbReference type="SUPFAM" id="SSF48613">
    <property type="entry name" value="Heme oxygenase-like"/>
    <property type="match status" value="1"/>
</dbReference>
<dbReference type="Pfam" id="PF08543">
    <property type="entry name" value="Phos_pyr_kin"/>
    <property type="match status" value="1"/>
</dbReference>
<dbReference type="InterPro" id="IPR016084">
    <property type="entry name" value="Haem_Oase-like_multi-hlx"/>
</dbReference>
<dbReference type="NCBIfam" id="TIGR00097">
    <property type="entry name" value="HMP-P_kinase"/>
    <property type="match status" value="1"/>
</dbReference>
<feature type="compositionally biased region" description="Low complexity" evidence="1">
    <location>
        <begin position="443"/>
        <end position="463"/>
    </location>
</feature>
<dbReference type="InterPro" id="IPR029056">
    <property type="entry name" value="Ribokinase-like"/>
</dbReference>
<dbReference type="InterPro" id="IPR004399">
    <property type="entry name" value="HMP/HMP-P_kinase_dom"/>
</dbReference>
<feature type="domain" description="Pyridoxamine kinase/Phosphomethylpyrimidine kinase" evidence="3">
    <location>
        <begin position="11"/>
        <end position="273"/>
    </location>
</feature>
<dbReference type="eggNOG" id="KOG2598">
    <property type="taxonomic scope" value="Eukaryota"/>
</dbReference>
<dbReference type="SUPFAM" id="SSF53613">
    <property type="entry name" value="Ribokinase-like"/>
    <property type="match status" value="1"/>
</dbReference>
<evidence type="ECO:0000256" key="1">
    <source>
        <dbReference type="SAM" id="MobiDB-lite"/>
    </source>
</evidence>
<dbReference type="PANTHER" id="PTHR20858:SF17">
    <property type="entry name" value="HYDROXYMETHYLPYRIMIDINE_PHOSPHOMETHYLPYRIMIDINE KINASE THI20-RELATED"/>
    <property type="match status" value="1"/>
</dbReference>
<evidence type="ECO:0000313" key="4">
    <source>
        <dbReference type="EMBL" id="EMF11105.1"/>
    </source>
</evidence>
<dbReference type="GO" id="GO:0008972">
    <property type="term" value="F:phosphomethylpyrimidine kinase activity"/>
    <property type="evidence" value="ECO:0007669"/>
    <property type="project" value="InterPro"/>
</dbReference>
<name>M3AWI0_SPHMS</name>
<evidence type="ECO:0000259" key="2">
    <source>
        <dbReference type="Pfam" id="PF03070"/>
    </source>
</evidence>
<dbReference type="EMBL" id="KB456266">
    <property type="protein sequence ID" value="EMF11105.1"/>
    <property type="molecule type" value="Genomic_DNA"/>
</dbReference>
<dbReference type="FunFam" id="1.20.910.10:FF:000003">
    <property type="entry name" value="Hydroxymethylpyrimidine/phosphomethylpyrimidine kinase THI20"/>
    <property type="match status" value="1"/>
</dbReference>
<proteinExistence type="predicted"/>
<dbReference type="FunFam" id="3.40.1190.20:FF:000034">
    <property type="entry name" value="Putative hydroxymethylpyrimidine/ phosphomethylpyrimidine kinase 2"/>
    <property type="match status" value="1"/>
</dbReference>
<evidence type="ECO:0000313" key="5">
    <source>
        <dbReference type="Proteomes" id="UP000016931"/>
    </source>
</evidence>
<organism evidence="4 5">
    <name type="scientific">Sphaerulina musiva (strain SO2202)</name>
    <name type="common">Poplar stem canker fungus</name>
    <name type="synonym">Septoria musiva</name>
    <dbReference type="NCBI Taxonomy" id="692275"/>
    <lineage>
        <taxon>Eukaryota</taxon>
        <taxon>Fungi</taxon>
        <taxon>Dikarya</taxon>
        <taxon>Ascomycota</taxon>
        <taxon>Pezizomycotina</taxon>
        <taxon>Dothideomycetes</taxon>
        <taxon>Dothideomycetidae</taxon>
        <taxon>Mycosphaerellales</taxon>
        <taxon>Mycosphaerellaceae</taxon>
        <taxon>Sphaerulina</taxon>
    </lineage>
</organism>
<feature type="region of interest" description="Disordered" evidence="1">
    <location>
        <begin position="443"/>
        <end position="476"/>
    </location>
</feature>
<protein>
    <submittedName>
        <fullName evidence="4">Thiamin biosynthesis protein (Thi-4)</fullName>
    </submittedName>
</protein>
<dbReference type="PANTHER" id="PTHR20858">
    <property type="entry name" value="PHOSPHOMETHYLPYRIMIDINE KINASE"/>
    <property type="match status" value="1"/>
</dbReference>
<dbReference type="Pfam" id="PF03070">
    <property type="entry name" value="TENA_THI-4"/>
    <property type="match status" value="1"/>
</dbReference>
<keyword evidence="5" id="KW-1185">Reference proteome</keyword>
<dbReference type="OrthoDB" id="10028886at2759"/>
<dbReference type="AlphaFoldDB" id="M3AWI0"/>
<sequence length="524" mass="57620">MRRVLVVAGSDSSGGAGLEADQKVIAAHGCYAMTATTALTAQNTQGVYGIHETPPSFVQQQIDACLDDIGVDVLKTGMLASAQTVAVVANAIQQHNIPITVVDPVMVSTSGAQLLPEKAVTNMITELLPLTTVLTPNIPEATLILRKAGKEPFPIDNLEGLKRLAAEVHTLGPKYVLLKGGHFPLTYAYQTANSELDKKLVCNILCGGTDKVMDIIEFPYQKTKHTHGTGCSLASALACNLAQGLEMTPAVVAACRYIDAGIKTAFKLGNASGSGPINHFHSVQILPFPPGGFVDYLLGRSDVVACWYKFTHHEFVERLGEGTLEVERFRHYMIQDYLYLVHFARANALAAYKAKNMEEIAASAEMVGHISQEMRLHVRECEEGFGLKEEDLRKKQESLACTAYTRFVLDIGASEDLLALQIALLPCLLGYAEIARRLLKKQQQQQQQQQPPQQQAQRQQQQQNGKSKKGHGSNRYQSWIDNYVSDDYTRAVKTGCDLVEKHAHKQSPQRIEELTKIFIHATRV</sequence>
<dbReference type="GO" id="GO:0008902">
    <property type="term" value="F:hydroxymethylpyrimidine kinase activity"/>
    <property type="evidence" value="ECO:0007669"/>
    <property type="project" value="TreeGrafter"/>
</dbReference>
<dbReference type="InterPro" id="IPR004305">
    <property type="entry name" value="Thiaminase-2/PQQC"/>
</dbReference>
<dbReference type="Gene3D" id="3.40.1190.20">
    <property type="match status" value="1"/>
</dbReference>
<accession>M3AWI0</accession>
<dbReference type="STRING" id="692275.M3AWI0"/>
<dbReference type="RefSeq" id="XP_016759226.1">
    <property type="nucleotide sequence ID" value="XM_016903007.1"/>
</dbReference>
<dbReference type="Proteomes" id="UP000016931">
    <property type="component" value="Unassembled WGS sequence"/>
</dbReference>
<gene>
    <name evidence="4" type="ORF">SEPMUDRAFT_142598</name>
</gene>
<dbReference type="GeneID" id="27900144"/>
<dbReference type="OMA" id="FWEMFPY"/>
<dbReference type="GO" id="GO:0005829">
    <property type="term" value="C:cytosol"/>
    <property type="evidence" value="ECO:0007669"/>
    <property type="project" value="TreeGrafter"/>
</dbReference>
<dbReference type="HOGENOM" id="CLU_020520_2_1_1"/>
<dbReference type="Gene3D" id="1.20.910.10">
    <property type="entry name" value="Heme oxygenase-like"/>
    <property type="match status" value="1"/>
</dbReference>
<dbReference type="CDD" id="cd01169">
    <property type="entry name" value="HMPP_kinase"/>
    <property type="match status" value="1"/>
</dbReference>
<reference evidence="4 5" key="1">
    <citation type="journal article" date="2012" name="PLoS Pathog.">
        <title>Diverse lifestyles and strategies of plant pathogenesis encoded in the genomes of eighteen Dothideomycetes fungi.</title>
        <authorList>
            <person name="Ohm R.A."/>
            <person name="Feau N."/>
            <person name="Henrissat B."/>
            <person name="Schoch C.L."/>
            <person name="Horwitz B.A."/>
            <person name="Barry K.W."/>
            <person name="Condon B.J."/>
            <person name="Copeland A.C."/>
            <person name="Dhillon B."/>
            <person name="Glaser F."/>
            <person name="Hesse C.N."/>
            <person name="Kosti I."/>
            <person name="LaButti K."/>
            <person name="Lindquist E.A."/>
            <person name="Lucas S."/>
            <person name="Salamov A.A."/>
            <person name="Bradshaw R.E."/>
            <person name="Ciuffetti L."/>
            <person name="Hamelin R.C."/>
            <person name="Kema G.H.J."/>
            <person name="Lawrence C."/>
            <person name="Scott J.A."/>
            <person name="Spatafora J.W."/>
            <person name="Turgeon B.G."/>
            <person name="de Wit P.J.G.M."/>
            <person name="Zhong S."/>
            <person name="Goodwin S.B."/>
            <person name="Grigoriev I.V."/>
        </authorList>
    </citation>
    <scope>NUCLEOTIDE SEQUENCE [LARGE SCALE GENOMIC DNA]</scope>
    <source>
        <strain evidence="4 5">SO2202</strain>
    </source>
</reference>
<dbReference type="InterPro" id="IPR013749">
    <property type="entry name" value="PM/HMP-P_kinase-1"/>
</dbReference>
<dbReference type="CDD" id="cd19367">
    <property type="entry name" value="TenA_C_ScTHI20-like"/>
    <property type="match status" value="1"/>
</dbReference>
<evidence type="ECO:0000259" key="3">
    <source>
        <dbReference type="Pfam" id="PF08543"/>
    </source>
</evidence>
<dbReference type="GO" id="GO:0009228">
    <property type="term" value="P:thiamine biosynthetic process"/>
    <property type="evidence" value="ECO:0007669"/>
    <property type="project" value="InterPro"/>
</dbReference>
<feature type="domain" description="Thiaminase-2/PQQC" evidence="2">
    <location>
        <begin position="303"/>
        <end position="523"/>
    </location>
</feature>